<name>A0ABQ5BD94_9ASTR</name>
<reference evidence="2" key="1">
    <citation type="journal article" date="2022" name="Int. J. Mol. Sci.">
        <title>Draft Genome of Tanacetum Coccineum: Genomic Comparison of Closely Related Tanacetum-Family Plants.</title>
        <authorList>
            <person name="Yamashiro T."/>
            <person name="Shiraishi A."/>
            <person name="Nakayama K."/>
            <person name="Satake H."/>
        </authorList>
    </citation>
    <scope>NUCLEOTIDE SEQUENCE</scope>
</reference>
<accession>A0ABQ5BD94</accession>
<evidence type="ECO:0000313" key="2">
    <source>
        <dbReference type="EMBL" id="GJT12062.1"/>
    </source>
</evidence>
<dbReference type="Proteomes" id="UP001151760">
    <property type="component" value="Unassembled WGS sequence"/>
</dbReference>
<gene>
    <name evidence="2" type="ORF">Tco_0859104</name>
</gene>
<keyword evidence="3" id="KW-1185">Reference proteome</keyword>
<dbReference type="EMBL" id="BQNB010013118">
    <property type="protein sequence ID" value="GJT12062.1"/>
    <property type="molecule type" value="Genomic_DNA"/>
</dbReference>
<reference evidence="2" key="2">
    <citation type="submission" date="2022-01" db="EMBL/GenBank/DDBJ databases">
        <authorList>
            <person name="Yamashiro T."/>
            <person name="Shiraishi A."/>
            <person name="Satake H."/>
            <person name="Nakayama K."/>
        </authorList>
    </citation>
    <scope>NUCLEOTIDE SEQUENCE</scope>
</reference>
<sequence>MGSLQKDEDDDEIFQSGRSNLVDLQEKLNRTGDTVAMEPACKSNGTGDTPMEPATIHPNQEKSFVIFKDYG</sequence>
<feature type="region of interest" description="Disordered" evidence="1">
    <location>
        <begin position="29"/>
        <end position="63"/>
    </location>
</feature>
<evidence type="ECO:0000313" key="3">
    <source>
        <dbReference type="Proteomes" id="UP001151760"/>
    </source>
</evidence>
<organism evidence="2 3">
    <name type="scientific">Tanacetum coccineum</name>
    <dbReference type="NCBI Taxonomy" id="301880"/>
    <lineage>
        <taxon>Eukaryota</taxon>
        <taxon>Viridiplantae</taxon>
        <taxon>Streptophyta</taxon>
        <taxon>Embryophyta</taxon>
        <taxon>Tracheophyta</taxon>
        <taxon>Spermatophyta</taxon>
        <taxon>Magnoliopsida</taxon>
        <taxon>eudicotyledons</taxon>
        <taxon>Gunneridae</taxon>
        <taxon>Pentapetalae</taxon>
        <taxon>asterids</taxon>
        <taxon>campanulids</taxon>
        <taxon>Asterales</taxon>
        <taxon>Asteraceae</taxon>
        <taxon>Asteroideae</taxon>
        <taxon>Anthemideae</taxon>
        <taxon>Anthemidinae</taxon>
        <taxon>Tanacetum</taxon>
    </lineage>
</organism>
<evidence type="ECO:0000256" key="1">
    <source>
        <dbReference type="SAM" id="MobiDB-lite"/>
    </source>
</evidence>
<protein>
    <submittedName>
        <fullName evidence="2">Uncharacterized protein</fullName>
    </submittedName>
</protein>
<proteinExistence type="predicted"/>
<comment type="caution">
    <text evidence="2">The sequence shown here is derived from an EMBL/GenBank/DDBJ whole genome shotgun (WGS) entry which is preliminary data.</text>
</comment>